<dbReference type="OrthoDB" id="1882251at2759"/>
<feature type="region of interest" description="Disordered" evidence="1">
    <location>
        <begin position="143"/>
        <end position="175"/>
    </location>
</feature>
<keyword evidence="3" id="KW-1185">Reference proteome</keyword>
<protein>
    <submittedName>
        <fullName evidence="2">Uncharacterized protein</fullName>
    </submittedName>
</protein>
<dbReference type="Proteomes" id="UP000195402">
    <property type="component" value="Unassembled WGS sequence"/>
</dbReference>
<evidence type="ECO:0000256" key="1">
    <source>
        <dbReference type="SAM" id="MobiDB-lite"/>
    </source>
</evidence>
<evidence type="ECO:0000313" key="2">
    <source>
        <dbReference type="EMBL" id="OVA16297.1"/>
    </source>
</evidence>
<evidence type="ECO:0000313" key="3">
    <source>
        <dbReference type="Proteomes" id="UP000195402"/>
    </source>
</evidence>
<feature type="compositionally biased region" description="Polar residues" evidence="1">
    <location>
        <begin position="154"/>
        <end position="164"/>
    </location>
</feature>
<gene>
    <name evidence="2" type="ORF">BVC80_7333g7</name>
</gene>
<dbReference type="AlphaFoldDB" id="A0A200R0Q2"/>
<dbReference type="EMBL" id="MVGT01000602">
    <property type="protein sequence ID" value="OVA16297.1"/>
    <property type="molecule type" value="Genomic_DNA"/>
</dbReference>
<dbReference type="PANTHER" id="PTHR33527:SF53">
    <property type="entry name" value="OS10G0561000 PROTEIN"/>
    <property type="match status" value="1"/>
</dbReference>
<name>A0A200R0Q2_MACCD</name>
<sequence length="222" mass="25474">MAACNQRTIDYDLLRLMYNRLVERMRKTPTLAKMVIALWMLLEDLAFDDVIKTIYESVNSTVEAIIDDTIPCFNCMDPINGEEPTSVDDIPFLGRILDQPLSRRFFYFNRDSFLNRVIQNMDIISSVVLEDKTAKEVHDRDPVVAPVVRASDDQGASSTSNPSGKQFLVGEKSTSQLQDQKYNEYPLNREEIDHFFASKWGRPMGEDFIMECTSGVRILNKE</sequence>
<reference evidence="2 3" key="1">
    <citation type="journal article" date="2017" name="Mol. Plant">
        <title>The Genome of Medicinal Plant Macleaya cordata Provides New Insights into Benzylisoquinoline Alkaloids Metabolism.</title>
        <authorList>
            <person name="Liu X."/>
            <person name="Liu Y."/>
            <person name="Huang P."/>
            <person name="Ma Y."/>
            <person name="Qing Z."/>
            <person name="Tang Q."/>
            <person name="Cao H."/>
            <person name="Cheng P."/>
            <person name="Zheng Y."/>
            <person name="Yuan Z."/>
            <person name="Zhou Y."/>
            <person name="Liu J."/>
            <person name="Tang Z."/>
            <person name="Zhuo Y."/>
            <person name="Zhang Y."/>
            <person name="Yu L."/>
            <person name="Huang J."/>
            <person name="Yang P."/>
            <person name="Peng Q."/>
            <person name="Zhang J."/>
            <person name="Jiang W."/>
            <person name="Zhang Z."/>
            <person name="Lin K."/>
            <person name="Ro D.K."/>
            <person name="Chen X."/>
            <person name="Xiong X."/>
            <person name="Shang Y."/>
            <person name="Huang S."/>
            <person name="Zeng J."/>
        </authorList>
    </citation>
    <scope>NUCLEOTIDE SEQUENCE [LARGE SCALE GENOMIC DNA]</scope>
    <source>
        <strain evidence="3">cv. BLH2017</strain>
        <tissue evidence="2">Root</tissue>
    </source>
</reference>
<comment type="caution">
    <text evidence="2">The sequence shown here is derived from an EMBL/GenBank/DDBJ whole genome shotgun (WGS) entry which is preliminary data.</text>
</comment>
<dbReference type="InParanoid" id="A0A200R0Q2"/>
<accession>A0A200R0Q2</accession>
<proteinExistence type="predicted"/>
<organism evidence="2 3">
    <name type="scientific">Macleaya cordata</name>
    <name type="common">Five-seeded plume-poppy</name>
    <name type="synonym">Bocconia cordata</name>
    <dbReference type="NCBI Taxonomy" id="56857"/>
    <lineage>
        <taxon>Eukaryota</taxon>
        <taxon>Viridiplantae</taxon>
        <taxon>Streptophyta</taxon>
        <taxon>Embryophyta</taxon>
        <taxon>Tracheophyta</taxon>
        <taxon>Spermatophyta</taxon>
        <taxon>Magnoliopsida</taxon>
        <taxon>Ranunculales</taxon>
        <taxon>Papaveraceae</taxon>
        <taxon>Papaveroideae</taxon>
        <taxon>Macleaya</taxon>
    </lineage>
</organism>
<dbReference type="PANTHER" id="PTHR33527">
    <property type="entry name" value="OS07G0274300 PROTEIN"/>
    <property type="match status" value="1"/>
</dbReference>